<gene>
    <name evidence="2" type="ORF">CE91St16_29240</name>
    <name evidence="3" type="ORF">F2A26_11230</name>
    <name evidence="4" type="ORF">RVH17_10550</name>
</gene>
<dbReference type="EMBL" id="BQOL01000002">
    <property type="protein sequence ID" value="GKI20016.1"/>
    <property type="molecule type" value="Genomic_DNA"/>
</dbReference>
<dbReference type="EMBL" id="VVND01000017">
    <property type="protein sequence ID" value="KAA3158446.1"/>
    <property type="molecule type" value="Genomic_DNA"/>
</dbReference>
<dbReference type="RefSeq" id="WP_009597120.1">
    <property type="nucleotide sequence ID" value="NZ_AP025581.1"/>
</dbReference>
<dbReference type="InterPro" id="IPR050583">
    <property type="entry name" value="Mycobacterial_A85_antigen"/>
</dbReference>
<reference evidence="2" key="2">
    <citation type="submission" date="2022-01" db="EMBL/GenBank/DDBJ databases">
        <title>Novel bile acid biosynthetic pathways are enriched in the microbiome of centenarians.</title>
        <authorList>
            <person name="Sato Y."/>
            <person name="Atarashi K."/>
            <person name="Plichta R.D."/>
            <person name="Arai Y."/>
            <person name="Sasajima S."/>
            <person name="Kearney M.S."/>
            <person name="Suda W."/>
            <person name="Takeshita K."/>
            <person name="Sasaki T."/>
            <person name="Okamoto S."/>
            <person name="Skelly N.A."/>
            <person name="Okamura Y."/>
            <person name="Vlamakis H."/>
            <person name="Li Y."/>
            <person name="Tanoue T."/>
            <person name="Takei H."/>
            <person name="Nittono H."/>
            <person name="Narushima S."/>
            <person name="Irie J."/>
            <person name="Itoh H."/>
            <person name="Moriya K."/>
            <person name="Sugiura Y."/>
            <person name="Suematsu M."/>
            <person name="Moritoki N."/>
            <person name="Shibata S."/>
            <person name="Littman R.D."/>
            <person name="Fischbach A.M."/>
            <person name="Uwamino Y."/>
            <person name="Inoue T."/>
            <person name="Honda A."/>
            <person name="Hattori M."/>
            <person name="Murai T."/>
            <person name="Xavier J.R."/>
            <person name="Hirose N."/>
            <person name="Honda K."/>
        </authorList>
    </citation>
    <scope>NUCLEOTIDE SEQUENCE</scope>
    <source>
        <strain evidence="2">CE91-St16</strain>
    </source>
</reference>
<dbReference type="PANTHER" id="PTHR48098:SF1">
    <property type="entry name" value="DIACYLGLYCEROL ACYLTRANSFERASE_MYCOLYLTRANSFERASE AG85A"/>
    <property type="match status" value="1"/>
</dbReference>
<dbReference type="Proteomes" id="UP000324870">
    <property type="component" value="Unassembled WGS sequence"/>
</dbReference>
<keyword evidence="1" id="KW-0732">Signal</keyword>
<evidence type="ECO:0000313" key="3">
    <source>
        <dbReference type="EMBL" id="KAA3158446.1"/>
    </source>
</evidence>
<feature type="signal peptide" evidence="1">
    <location>
        <begin position="1"/>
        <end position="21"/>
    </location>
</feature>
<accession>A0A5B5VLW6</accession>
<dbReference type="InterPro" id="IPR000801">
    <property type="entry name" value="Esterase-like"/>
</dbReference>
<name>A0A5B5VLW6_9BACT</name>
<comment type="caution">
    <text evidence="2">The sequence shown here is derived from an EMBL/GenBank/DDBJ whole genome shotgun (WGS) entry which is preliminary data.</text>
</comment>
<dbReference type="GO" id="GO:0016747">
    <property type="term" value="F:acyltransferase activity, transferring groups other than amino-acyl groups"/>
    <property type="evidence" value="ECO:0007669"/>
    <property type="project" value="TreeGrafter"/>
</dbReference>
<dbReference type="Gene3D" id="3.40.50.1820">
    <property type="entry name" value="alpha/beta hydrolase"/>
    <property type="match status" value="1"/>
</dbReference>
<evidence type="ECO:0000313" key="2">
    <source>
        <dbReference type="EMBL" id="GKI20016.1"/>
    </source>
</evidence>
<dbReference type="AlphaFoldDB" id="A0A5B5VLW6"/>
<dbReference type="PANTHER" id="PTHR48098">
    <property type="entry name" value="ENTEROCHELIN ESTERASE-RELATED"/>
    <property type="match status" value="1"/>
</dbReference>
<reference evidence="4" key="3">
    <citation type="submission" date="2023-10" db="EMBL/GenBank/DDBJ databases">
        <title>Genome Sequence of the Bacteria from From Gut Wall in Crohn's Disease.</title>
        <authorList>
            <person name="Rodriguez-Palacios A."/>
        </authorList>
    </citation>
    <scope>NUCLEOTIDE SEQUENCE</scope>
    <source>
        <strain evidence="4">CavFT-hAR58</strain>
    </source>
</reference>
<organism evidence="2 6">
    <name type="scientific">Alistipes finegoldii</name>
    <dbReference type="NCBI Taxonomy" id="214856"/>
    <lineage>
        <taxon>Bacteria</taxon>
        <taxon>Pseudomonadati</taxon>
        <taxon>Bacteroidota</taxon>
        <taxon>Bacteroidia</taxon>
        <taxon>Bacteroidales</taxon>
        <taxon>Rikenellaceae</taxon>
        <taxon>Alistipes</taxon>
    </lineage>
</organism>
<evidence type="ECO:0000313" key="5">
    <source>
        <dbReference type="Proteomes" id="UP000324870"/>
    </source>
</evidence>
<reference evidence="3 5" key="1">
    <citation type="journal article" date="2019" name="Nat. Med.">
        <title>A library of human gut bacterial isolates paired with longitudinal multiomics data enables mechanistic microbiome research.</title>
        <authorList>
            <person name="Poyet M."/>
            <person name="Groussin M."/>
            <person name="Gibbons S.M."/>
            <person name="Avila-Pacheco J."/>
            <person name="Jiang X."/>
            <person name="Kearney S.M."/>
            <person name="Perrotta A.R."/>
            <person name="Berdy B."/>
            <person name="Zhao S."/>
            <person name="Lieberman T.D."/>
            <person name="Swanson P.K."/>
            <person name="Smith M."/>
            <person name="Roesemann S."/>
            <person name="Alexander J.E."/>
            <person name="Rich S.A."/>
            <person name="Livny J."/>
            <person name="Vlamakis H."/>
            <person name="Clish C."/>
            <person name="Bullock K."/>
            <person name="Deik A."/>
            <person name="Scott J."/>
            <person name="Pierce K.A."/>
            <person name="Xavier R.J."/>
            <person name="Alm E.J."/>
        </authorList>
    </citation>
    <scope>NUCLEOTIDE SEQUENCE [LARGE SCALE GENOMIC DNA]</scope>
    <source>
        <strain evidence="3 5">BIOML-A1</strain>
    </source>
</reference>
<dbReference type="GO" id="GO:0016787">
    <property type="term" value="F:hydrolase activity"/>
    <property type="evidence" value="ECO:0007669"/>
    <property type="project" value="UniProtKB-KW"/>
</dbReference>
<feature type="chain" id="PRO_5044618548" evidence="1">
    <location>
        <begin position="22"/>
        <end position="272"/>
    </location>
</feature>
<keyword evidence="5" id="KW-1185">Reference proteome</keyword>
<dbReference type="Proteomes" id="UP001055105">
    <property type="component" value="Unassembled WGS sequence"/>
</dbReference>
<evidence type="ECO:0000313" key="4">
    <source>
        <dbReference type="EMBL" id="MDU0260534.1"/>
    </source>
</evidence>
<sequence>MKRIFILAFLLAWLTAQFAAAAAVDTLAVRSASMDRDIPVIVILPDGASPANPCPTVYLLHGYGGNQTTWLRIKPSLPAIADREGIAFVCPDGATSWYLDSKVRAKSLYETFMTRELLPAVEERYPVSRDRSGRAITGLSMGGFGAVSLAIRHKELFGAVGSTSGGLDIRPFPENWEIPQLLGTQAEHPEAWEAATPINLIPRIADGDLAIVIDCGYDDFFFGVNNDFHAELLRRGIMHDFYVRPGRHNNEYWGNSIDYQIVFFRNFFFRDK</sequence>
<proteinExistence type="predicted"/>
<evidence type="ECO:0000313" key="6">
    <source>
        <dbReference type="Proteomes" id="UP001055105"/>
    </source>
</evidence>
<dbReference type="Proteomes" id="UP001181347">
    <property type="component" value="Unassembled WGS sequence"/>
</dbReference>
<dbReference type="OMA" id="RPFPNNW"/>
<dbReference type="InterPro" id="IPR029058">
    <property type="entry name" value="AB_hydrolase_fold"/>
</dbReference>
<evidence type="ECO:0000256" key="1">
    <source>
        <dbReference type="SAM" id="SignalP"/>
    </source>
</evidence>
<dbReference type="GeneID" id="79837247"/>
<keyword evidence="4" id="KW-0378">Hydrolase</keyword>
<protein>
    <submittedName>
        <fullName evidence="4">Alpha/beta hydrolase family protein</fullName>
    </submittedName>
    <submittedName>
        <fullName evidence="3">Esterase family protein</fullName>
    </submittedName>
</protein>
<dbReference type="SUPFAM" id="SSF53474">
    <property type="entry name" value="alpha/beta-Hydrolases"/>
    <property type="match status" value="1"/>
</dbReference>
<dbReference type="EMBL" id="JAWDES010000005">
    <property type="protein sequence ID" value="MDU0260534.1"/>
    <property type="molecule type" value="Genomic_DNA"/>
</dbReference>
<dbReference type="Pfam" id="PF00756">
    <property type="entry name" value="Esterase"/>
    <property type="match status" value="1"/>
</dbReference>